<evidence type="ECO:0000256" key="1">
    <source>
        <dbReference type="SAM" id="MobiDB-lite"/>
    </source>
</evidence>
<evidence type="ECO:0000313" key="2">
    <source>
        <dbReference type="EMBL" id="PZC74845.1"/>
    </source>
</evidence>
<proteinExistence type="predicted"/>
<evidence type="ECO:0000313" key="3">
    <source>
        <dbReference type="Proteomes" id="UP000249218"/>
    </source>
</evidence>
<organism evidence="2 3">
    <name type="scientific">Helicoverpa armigera</name>
    <name type="common">Cotton bollworm</name>
    <name type="synonym">Heliothis armigera</name>
    <dbReference type="NCBI Taxonomy" id="29058"/>
    <lineage>
        <taxon>Eukaryota</taxon>
        <taxon>Metazoa</taxon>
        <taxon>Ecdysozoa</taxon>
        <taxon>Arthropoda</taxon>
        <taxon>Hexapoda</taxon>
        <taxon>Insecta</taxon>
        <taxon>Pterygota</taxon>
        <taxon>Neoptera</taxon>
        <taxon>Endopterygota</taxon>
        <taxon>Lepidoptera</taxon>
        <taxon>Glossata</taxon>
        <taxon>Ditrysia</taxon>
        <taxon>Noctuoidea</taxon>
        <taxon>Noctuidae</taxon>
        <taxon>Heliothinae</taxon>
        <taxon>Helicoverpa</taxon>
    </lineage>
</organism>
<dbReference type="AlphaFoldDB" id="A0A2W1BMJ6"/>
<sequence>MRQTKGRVPMSYITKEMQPAKEIKEQYEKVLHMEQHAEQPVGLHAIGSGVQHDSGETGPNINVNIAQQDKDSLEKKVLVTIDRAEEKNNISDHDNLKTDNSPKVMGPGT</sequence>
<gene>
    <name evidence="2" type="primary">HaOG207109</name>
    <name evidence="2" type="ORF">B5X24_HaOG207109</name>
</gene>
<accession>A0A2W1BMJ6</accession>
<name>A0A2W1BMJ6_HELAM</name>
<dbReference type="EMBL" id="KZ150024">
    <property type="protein sequence ID" value="PZC74845.1"/>
    <property type="molecule type" value="Genomic_DNA"/>
</dbReference>
<reference evidence="2 3" key="1">
    <citation type="journal article" date="2017" name="BMC Biol.">
        <title>Genomic innovations, transcriptional plasticity and gene loss underlying the evolution and divergence of two highly polyphagous and invasive Helicoverpa pest species.</title>
        <authorList>
            <person name="Pearce S.L."/>
            <person name="Clarke D.F."/>
            <person name="East P.D."/>
            <person name="Elfekih S."/>
            <person name="Gordon K.H."/>
            <person name="Jermiin L.S."/>
            <person name="McGaughran A."/>
            <person name="Oakeshott J.G."/>
            <person name="Papanikolaou A."/>
            <person name="Perera O.P."/>
            <person name="Rane R.V."/>
            <person name="Richards S."/>
            <person name="Tay W.T."/>
            <person name="Walsh T.K."/>
            <person name="Anderson A."/>
            <person name="Anderson C.J."/>
            <person name="Asgari S."/>
            <person name="Board P.G."/>
            <person name="Bretschneider A."/>
            <person name="Campbell P.M."/>
            <person name="Chertemps T."/>
            <person name="Christeller J.T."/>
            <person name="Coppin C.W."/>
            <person name="Downes S.J."/>
            <person name="Duan G."/>
            <person name="Farnsworth C.A."/>
            <person name="Good R.T."/>
            <person name="Han L.B."/>
            <person name="Han Y.C."/>
            <person name="Hatje K."/>
            <person name="Horne I."/>
            <person name="Huang Y.P."/>
            <person name="Hughes D.S."/>
            <person name="Jacquin-Joly E."/>
            <person name="James W."/>
            <person name="Jhangiani S."/>
            <person name="Kollmar M."/>
            <person name="Kuwar S.S."/>
            <person name="Li S."/>
            <person name="Liu N.Y."/>
            <person name="Maibeche M.T."/>
            <person name="Miller J.R."/>
            <person name="Montagne N."/>
            <person name="Perry T."/>
            <person name="Qu J."/>
            <person name="Song S.V."/>
            <person name="Sutton G.G."/>
            <person name="Vogel H."/>
            <person name="Walenz B.P."/>
            <person name="Xu W."/>
            <person name="Zhang H.J."/>
            <person name="Zou Z."/>
            <person name="Batterham P."/>
            <person name="Edwards O.R."/>
            <person name="Feyereisen R."/>
            <person name="Gibbs R.A."/>
            <person name="Heckel D.G."/>
            <person name="McGrath A."/>
            <person name="Robin C."/>
            <person name="Scherer S.E."/>
            <person name="Worley K.C."/>
            <person name="Wu Y.D."/>
        </authorList>
    </citation>
    <scope>NUCLEOTIDE SEQUENCE [LARGE SCALE GENOMIC DNA]</scope>
    <source>
        <strain evidence="2">Harm_GR_Male_#8</strain>
        <tissue evidence="2">Whole organism</tissue>
    </source>
</reference>
<feature type="region of interest" description="Disordered" evidence="1">
    <location>
        <begin position="83"/>
        <end position="109"/>
    </location>
</feature>
<keyword evidence="3" id="KW-1185">Reference proteome</keyword>
<dbReference type="Proteomes" id="UP000249218">
    <property type="component" value="Unassembled WGS sequence"/>
</dbReference>
<protein>
    <submittedName>
        <fullName evidence="2">Uncharacterized protein</fullName>
    </submittedName>
</protein>
<feature type="compositionally biased region" description="Basic and acidic residues" evidence="1">
    <location>
        <begin position="83"/>
        <end position="97"/>
    </location>
</feature>